<name>A0A3G2HTE6_9BURK</name>
<accession>A0A3G2HTE6</accession>
<evidence type="ECO:0000313" key="2">
    <source>
        <dbReference type="Proteomes" id="UP000268070"/>
    </source>
</evidence>
<organism evidence="1 2">
    <name type="scientific">Alcaligenes aquatilis</name>
    <dbReference type="NCBI Taxonomy" id="323284"/>
    <lineage>
        <taxon>Bacteria</taxon>
        <taxon>Pseudomonadati</taxon>
        <taxon>Pseudomonadota</taxon>
        <taxon>Betaproteobacteria</taxon>
        <taxon>Burkholderiales</taxon>
        <taxon>Alcaligenaceae</taxon>
        <taxon>Alcaligenes</taxon>
    </lineage>
</organism>
<evidence type="ECO:0000313" key="1">
    <source>
        <dbReference type="EMBL" id="AYN20416.1"/>
    </source>
</evidence>
<dbReference type="EMBL" id="CP032153">
    <property type="protein sequence ID" value="AYN20416.1"/>
    <property type="molecule type" value="Genomic_DNA"/>
</dbReference>
<dbReference type="RefSeq" id="WP_121738566.1">
    <property type="nucleotide sequence ID" value="NZ_CP032153.1"/>
</dbReference>
<dbReference type="AlphaFoldDB" id="A0A3G2HTE6"/>
<dbReference type="OrthoDB" id="7041715at2"/>
<proteinExistence type="predicted"/>
<sequence>MKLMTTKSNISTLWLMKHSALSYANQWFMTDRKFMKELRKNGSWEIDTAVLGVLAAKYMVARGFKTEKNNPLSKSQRWVTAAAHLTAAVQSAEQVEVKVHSLAIELGKVAPVKSTSGYLLSAATKFLWFAGEHEVRILDKRAVDALGRLRGVRGKLGVDYEQYAAVWKDQFDAHKEVLAKTLADLPCQLLWTCIPSDVHAEAETVFKELWFSDRVFDKYLWTLGVGANGGATSFV</sequence>
<reference evidence="1 2" key="1">
    <citation type="submission" date="2018-09" db="EMBL/GenBank/DDBJ databases">
        <title>Complete genome sequence of the hydrocarbonoclastic bacterium Alcaligenes aquatilis QD168, isolated from a crude-oil polluted marine sediment of Central Chile.</title>
        <authorList>
            <person name="Duran R.E."/>
            <person name="Barra B."/>
            <person name="Salva-Serra F."/>
            <person name="Mendez V."/>
            <person name="Moore E.R.B."/>
            <person name="Seeger M."/>
        </authorList>
    </citation>
    <scope>NUCLEOTIDE SEQUENCE [LARGE SCALE GENOMIC DNA]</scope>
    <source>
        <strain evidence="1 2">QD168</strain>
    </source>
</reference>
<dbReference type="KEGG" id="aaqu:D3M96_07680"/>
<gene>
    <name evidence="1" type="ORF">D3M96_07680</name>
</gene>
<protein>
    <submittedName>
        <fullName evidence="1">Uncharacterized protein</fullName>
    </submittedName>
</protein>
<dbReference type="Proteomes" id="UP000268070">
    <property type="component" value="Chromosome"/>
</dbReference>